<dbReference type="InterPro" id="IPR001173">
    <property type="entry name" value="Glyco_trans_2-like"/>
</dbReference>
<sequence>MMDNSAKEIERSPLVSIIVVTYNSSMFIIDTLDSVKNQNYGNIELIVTDDHSKDDTVALIEDWIKENAASFVHCELVTSPVNSGITPNINRALKYISGDWVKVLPGDDLLFPDSISNLLNCEIDANVGLIYSRARAFYKLQKMDGPAFGAALAKPYERSLLLDNPIPAMATLIRRDVVETLDGYDERYPFIDDYPMWFRIIKEKWEIKFLECVTAGYRLHTQNISKSGYNPYYKSLYKFQKENLLMKGLKYGFIYLTYTRYLDYLIYRIKEKLSHPTAIKVANGLNFLKPSFCWDYVKVRIGMDQNFH</sequence>
<evidence type="ECO:0000259" key="1">
    <source>
        <dbReference type="Pfam" id="PF00535"/>
    </source>
</evidence>
<feature type="domain" description="Glycosyltransferase 2-like" evidence="1">
    <location>
        <begin position="16"/>
        <end position="121"/>
    </location>
</feature>
<dbReference type="GO" id="GO:0016758">
    <property type="term" value="F:hexosyltransferase activity"/>
    <property type="evidence" value="ECO:0007669"/>
    <property type="project" value="UniProtKB-ARBA"/>
</dbReference>
<dbReference type="PANTHER" id="PTHR22916">
    <property type="entry name" value="GLYCOSYLTRANSFERASE"/>
    <property type="match status" value="1"/>
</dbReference>
<comment type="caution">
    <text evidence="2">The sequence shown here is derived from an EMBL/GenBank/DDBJ whole genome shotgun (WGS) entry which is preliminary data.</text>
</comment>
<keyword evidence="2" id="KW-0328">Glycosyltransferase</keyword>
<dbReference type="RefSeq" id="WP_213946025.1">
    <property type="nucleotide sequence ID" value="NZ_JAHBGI010000006.1"/>
</dbReference>
<dbReference type="Pfam" id="PF00535">
    <property type="entry name" value="Glycos_transf_2"/>
    <property type="match status" value="1"/>
</dbReference>
<proteinExistence type="predicted"/>
<evidence type="ECO:0000313" key="2">
    <source>
        <dbReference type="EMBL" id="MBS9525168.1"/>
    </source>
</evidence>
<keyword evidence="3" id="KW-1185">Reference proteome</keyword>
<dbReference type="EC" id="2.4.-.-" evidence="2"/>
<dbReference type="PANTHER" id="PTHR22916:SF3">
    <property type="entry name" value="UDP-GLCNAC:BETAGAL BETA-1,3-N-ACETYLGLUCOSAMINYLTRANSFERASE-LIKE PROTEIN 1"/>
    <property type="match status" value="1"/>
</dbReference>
<gene>
    <name evidence="2" type="ORF">KI659_14200</name>
</gene>
<reference evidence="2 3" key="1">
    <citation type="submission" date="2021-05" db="EMBL/GenBank/DDBJ databases">
        <authorList>
            <person name="Zhang Z.D."/>
            <person name="Osman G."/>
        </authorList>
    </citation>
    <scope>NUCLEOTIDE SEQUENCE [LARGE SCALE GENOMIC DNA]</scope>
    <source>
        <strain evidence="2 3">KCTC 32217</strain>
    </source>
</reference>
<dbReference type="Gene3D" id="3.90.550.10">
    <property type="entry name" value="Spore Coat Polysaccharide Biosynthesis Protein SpsA, Chain A"/>
    <property type="match status" value="1"/>
</dbReference>
<evidence type="ECO:0000313" key="3">
    <source>
        <dbReference type="Proteomes" id="UP001319104"/>
    </source>
</evidence>
<name>A0AAP2CI49_9BACT</name>
<dbReference type="SUPFAM" id="SSF53448">
    <property type="entry name" value="Nucleotide-diphospho-sugar transferases"/>
    <property type="match status" value="1"/>
</dbReference>
<dbReference type="InterPro" id="IPR029044">
    <property type="entry name" value="Nucleotide-diphossugar_trans"/>
</dbReference>
<dbReference type="EMBL" id="JAHCMY010000009">
    <property type="protein sequence ID" value="MBS9525168.1"/>
    <property type="molecule type" value="Genomic_DNA"/>
</dbReference>
<accession>A0AAP2CI49</accession>
<organism evidence="2 3">
    <name type="scientific">Litoribacter ruber</name>
    <dbReference type="NCBI Taxonomy" id="702568"/>
    <lineage>
        <taxon>Bacteria</taxon>
        <taxon>Pseudomonadati</taxon>
        <taxon>Bacteroidota</taxon>
        <taxon>Cytophagia</taxon>
        <taxon>Cytophagales</taxon>
        <taxon>Cyclobacteriaceae</taxon>
        <taxon>Litoribacter</taxon>
    </lineage>
</organism>
<keyword evidence="2" id="KW-0808">Transferase</keyword>
<dbReference type="Proteomes" id="UP001319104">
    <property type="component" value="Unassembled WGS sequence"/>
</dbReference>
<dbReference type="AlphaFoldDB" id="A0AAP2CI49"/>
<protein>
    <submittedName>
        <fullName evidence="2">Glycosyltransferase</fullName>
        <ecNumber evidence="2">2.4.-.-</ecNumber>
    </submittedName>
</protein>